<gene>
    <name evidence="2" type="ORF">EDS130_LOCUS31113</name>
    <name evidence="3" type="ORF">XAT740_LOCUS37036</name>
</gene>
<proteinExistence type="predicted"/>
<comment type="caution">
    <text evidence="2">The sequence shown here is derived from an EMBL/GenBank/DDBJ whole genome shotgun (WGS) entry which is preliminary data.</text>
</comment>
<protein>
    <recommendedName>
        <fullName evidence="1">Globin-sensor domain-containing protein</fullName>
    </recommendedName>
</protein>
<dbReference type="AlphaFoldDB" id="A0A815EBX3"/>
<reference evidence="2" key="1">
    <citation type="submission" date="2021-02" db="EMBL/GenBank/DDBJ databases">
        <authorList>
            <person name="Nowell W R."/>
        </authorList>
    </citation>
    <scope>NUCLEOTIDE SEQUENCE</scope>
</reference>
<evidence type="ECO:0000313" key="2">
    <source>
        <dbReference type="EMBL" id="CAF1310467.1"/>
    </source>
</evidence>
<dbReference type="Proteomes" id="UP000663828">
    <property type="component" value="Unassembled WGS sequence"/>
</dbReference>
<dbReference type="GO" id="GO:0020037">
    <property type="term" value="F:heme binding"/>
    <property type="evidence" value="ECO:0007669"/>
    <property type="project" value="InterPro"/>
</dbReference>
<organism evidence="2 5">
    <name type="scientific">Adineta ricciae</name>
    <name type="common">Rotifer</name>
    <dbReference type="NCBI Taxonomy" id="249248"/>
    <lineage>
        <taxon>Eukaryota</taxon>
        <taxon>Metazoa</taxon>
        <taxon>Spiralia</taxon>
        <taxon>Gnathifera</taxon>
        <taxon>Rotifera</taxon>
        <taxon>Eurotatoria</taxon>
        <taxon>Bdelloidea</taxon>
        <taxon>Adinetida</taxon>
        <taxon>Adinetidae</taxon>
        <taxon>Adineta</taxon>
    </lineage>
</organism>
<dbReference type="Proteomes" id="UP000663852">
    <property type="component" value="Unassembled WGS sequence"/>
</dbReference>
<evidence type="ECO:0000313" key="4">
    <source>
        <dbReference type="Proteomes" id="UP000663828"/>
    </source>
</evidence>
<dbReference type="PANTHER" id="PTHR42071">
    <property type="entry name" value="PROTOGLOBIN DOMAIN-CONTAINING PROTEIN"/>
    <property type="match status" value="1"/>
</dbReference>
<evidence type="ECO:0000313" key="3">
    <source>
        <dbReference type="EMBL" id="CAF1453857.1"/>
    </source>
</evidence>
<dbReference type="EMBL" id="CAJNOJ010000224">
    <property type="protein sequence ID" value="CAF1310467.1"/>
    <property type="molecule type" value="Genomic_DNA"/>
</dbReference>
<dbReference type="InterPro" id="IPR012292">
    <property type="entry name" value="Globin/Proto"/>
</dbReference>
<dbReference type="EMBL" id="CAJNOR010003853">
    <property type="protein sequence ID" value="CAF1453857.1"/>
    <property type="molecule type" value="Genomic_DNA"/>
</dbReference>
<accession>A0A815EBX3</accession>
<keyword evidence="4" id="KW-1185">Reference proteome</keyword>
<name>A0A815EBX3_ADIRI</name>
<dbReference type="InterPro" id="IPR044398">
    <property type="entry name" value="Globin-sensor_dom"/>
</dbReference>
<evidence type="ECO:0000259" key="1">
    <source>
        <dbReference type="Pfam" id="PF11563"/>
    </source>
</evidence>
<dbReference type="OrthoDB" id="10027058at2759"/>
<dbReference type="GO" id="GO:0019825">
    <property type="term" value="F:oxygen binding"/>
    <property type="evidence" value="ECO:0007669"/>
    <property type="project" value="InterPro"/>
</dbReference>
<sequence>MAEHVDHHLVETNLRHRFEYLAKFVNFTTDDIVMLNRIGKLTASMLPDIVDQIFQRFLDFDITKRYFLMRHFGYTGIVTVNESELTLYSEQMCFRRTTFVKYLKRILRQKVWNDAFLEYLSYVGKIHTRLAGSHSIDVDFIHINISFGFVEHILLDVVLSNEQIDDKTKKSAILALNKFFWIQNDFFSIHYTKQSNTSRFSCCFPNIKIGCSTI</sequence>
<feature type="domain" description="Globin-sensor" evidence="1">
    <location>
        <begin position="16"/>
        <end position="194"/>
    </location>
</feature>
<evidence type="ECO:0000313" key="5">
    <source>
        <dbReference type="Proteomes" id="UP000663852"/>
    </source>
</evidence>
<dbReference type="Pfam" id="PF11563">
    <property type="entry name" value="Protoglobin"/>
    <property type="match status" value="1"/>
</dbReference>
<dbReference type="Gene3D" id="1.10.490.10">
    <property type="entry name" value="Globins"/>
    <property type="match status" value="1"/>
</dbReference>
<dbReference type="PANTHER" id="PTHR42071:SF1">
    <property type="entry name" value="GLOBIN-SENSOR DOMAIN-CONTAINING PROTEIN"/>
    <property type="match status" value="1"/>
</dbReference>